<evidence type="ECO:0000313" key="3">
    <source>
        <dbReference type="Proteomes" id="UP001491310"/>
    </source>
</evidence>
<protein>
    <submittedName>
        <fullName evidence="2">Uncharacterized protein</fullName>
    </submittedName>
</protein>
<feature type="compositionally biased region" description="Low complexity" evidence="1">
    <location>
        <begin position="48"/>
        <end position="61"/>
    </location>
</feature>
<feature type="region of interest" description="Disordered" evidence="1">
    <location>
        <begin position="36"/>
        <end position="76"/>
    </location>
</feature>
<name>A0ABR2YM56_9CHLO</name>
<evidence type="ECO:0000313" key="2">
    <source>
        <dbReference type="EMBL" id="KAK9908092.1"/>
    </source>
</evidence>
<sequence>MGSTCSCLLGSKAGVSDDALAEASNHNIVEDLEEASIVLDKPHDSAESGTNSRRSSGSTDSARPDLGIARHQVMHI</sequence>
<keyword evidence="3" id="KW-1185">Reference proteome</keyword>
<comment type="caution">
    <text evidence="2">The sequence shown here is derived from an EMBL/GenBank/DDBJ whole genome shotgun (WGS) entry which is preliminary data.</text>
</comment>
<proteinExistence type="predicted"/>
<dbReference type="Proteomes" id="UP001491310">
    <property type="component" value="Unassembled WGS sequence"/>
</dbReference>
<dbReference type="EMBL" id="JALJOT010000008">
    <property type="protein sequence ID" value="KAK9908092.1"/>
    <property type="molecule type" value="Genomic_DNA"/>
</dbReference>
<reference evidence="2 3" key="1">
    <citation type="journal article" date="2024" name="Nat. Commun.">
        <title>Phylogenomics reveals the evolutionary origins of lichenization in chlorophyte algae.</title>
        <authorList>
            <person name="Puginier C."/>
            <person name="Libourel C."/>
            <person name="Otte J."/>
            <person name="Skaloud P."/>
            <person name="Haon M."/>
            <person name="Grisel S."/>
            <person name="Petersen M."/>
            <person name="Berrin J.G."/>
            <person name="Delaux P.M."/>
            <person name="Dal Grande F."/>
            <person name="Keller J."/>
        </authorList>
    </citation>
    <scope>NUCLEOTIDE SEQUENCE [LARGE SCALE GENOMIC DNA]</scope>
    <source>
        <strain evidence="2 3">SAG 216-7</strain>
    </source>
</reference>
<organism evidence="2 3">
    <name type="scientific">Coccomyxa subellipsoidea</name>
    <dbReference type="NCBI Taxonomy" id="248742"/>
    <lineage>
        <taxon>Eukaryota</taxon>
        <taxon>Viridiplantae</taxon>
        <taxon>Chlorophyta</taxon>
        <taxon>core chlorophytes</taxon>
        <taxon>Trebouxiophyceae</taxon>
        <taxon>Trebouxiophyceae incertae sedis</taxon>
        <taxon>Coccomyxaceae</taxon>
        <taxon>Coccomyxa</taxon>
    </lineage>
</organism>
<accession>A0ABR2YM56</accession>
<gene>
    <name evidence="2" type="ORF">WJX75_002658</name>
</gene>
<evidence type="ECO:0000256" key="1">
    <source>
        <dbReference type="SAM" id="MobiDB-lite"/>
    </source>
</evidence>